<accession>X1UV69</accession>
<comment type="caution">
    <text evidence="1">The sequence shown here is derived from an EMBL/GenBank/DDBJ whole genome shotgun (WGS) entry which is preliminary data.</text>
</comment>
<dbReference type="Gene3D" id="1.10.10.10">
    <property type="entry name" value="Winged helix-like DNA-binding domain superfamily/Winged helix DNA-binding domain"/>
    <property type="match status" value="1"/>
</dbReference>
<dbReference type="AlphaFoldDB" id="X1UV69"/>
<protein>
    <submittedName>
        <fullName evidence="1">Uncharacterized protein</fullName>
    </submittedName>
</protein>
<organism evidence="1">
    <name type="scientific">marine sediment metagenome</name>
    <dbReference type="NCBI Taxonomy" id="412755"/>
    <lineage>
        <taxon>unclassified sequences</taxon>
        <taxon>metagenomes</taxon>
        <taxon>ecological metagenomes</taxon>
    </lineage>
</organism>
<sequence length="93" mass="10479">MDYELEAKAVSEDFRIVSILRSYDSPFGITTKRIATLLGGASIRSITQAMVRLKKSGKVQRVTHTPPARWRLSIPSQNSTAKRKGVKLCEKRF</sequence>
<dbReference type="InterPro" id="IPR036390">
    <property type="entry name" value="WH_DNA-bd_sf"/>
</dbReference>
<gene>
    <name evidence="1" type="ORF">S12H4_29291</name>
</gene>
<dbReference type="SUPFAM" id="SSF46785">
    <property type="entry name" value="Winged helix' DNA-binding domain"/>
    <property type="match status" value="1"/>
</dbReference>
<name>X1UV69_9ZZZZ</name>
<proteinExistence type="predicted"/>
<dbReference type="EMBL" id="BARW01016882">
    <property type="protein sequence ID" value="GAI96264.1"/>
    <property type="molecule type" value="Genomic_DNA"/>
</dbReference>
<reference evidence="1" key="1">
    <citation type="journal article" date="2014" name="Front. Microbiol.">
        <title>High frequency of phylogenetically diverse reductive dehalogenase-homologous genes in deep subseafloor sedimentary metagenomes.</title>
        <authorList>
            <person name="Kawai M."/>
            <person name="Futagami T."/>
            <person name="Toyoda A."/>
            <person name="Takaki Y."/>
            <person name="Nishi S."/>
            <person name="Hori S."/>
            <person name="Arai W."/>
            <person name="Tsubouchi T."/>
            <person name="Morono Y."/>
            <person name="Uchiyama I."/>
            <person name="Ito T."/>
            <person name="Fujiyama A."/>
            <person name="Inagaki F."/>
            <person name="Takami H."/>
        </authorList>
    </citation>
    <scope>NUCLEOTIDE SEQUENCE</scope>
    <source>
        <strain evidence="1">Expedition CK06-06</strain>
    </source>
</reference>
<dbReference type="InterPro" id="IPR036388">
    <property type="entry name" value="WH-like_DNA-bd_sf"/>
</dbReference>
<evidence type="ECO:0000313" key="1">
    <source>
        <dbReference type="EMBL" id="GAI96264.1"/>
    </source>
</evidence>